<dbReference type="EMBL" id="KQ242317">
    <property type="protein sequence ID" value="KNC79380.1"/>
    <property type="molecule type" value="Genomic_DNA"/>
</dbReference>
<feature type="region of interest" description="Disordered" evidence="1">
    <location>
        <begin position="82"/>
        <end position="101"/>
    </location>
</feature>
<evidence type="ECO:0000256" key="1">
    <source>
        <dbReference type="SAM" id="MobiDB-lite"/>
    </source>
</evidence>
<keyword evidence="3" id="KW-1185">Reference proteome</keyword>
<evidence type="ECO:0000313" key="3">
    <source>
        <dbReference type="Proteomes" id="UP000054560"/>
    </source>
</evidence>
<sequence>MSGGRCCVSEYGLMWDEIPLHRWREAWRETLDGRMEDYKVLKVCSTHFDQKKDMRDYKGGKILRIGRLPKLKLSKRKASSFVVENRPVDGTPGRESNPISS</sequence>
<dbReference type="Proteomes" id="UP000054560">
    <property type="component" value="Unassembled WGS sequence"/>
</dbReference>
<evidence type="ECO:0000313" key="2">
    <source>
        <dbReference type="EMBL" id="KNC79380.1"/>
    </source>
</evidence>
<dbReference type="AlphaFoldDB" id="A0A0L0FRH8"/>
<proteinExistence type="predicted"/>
<dbReference type="RefSeq" id="XP_014153282.1">
    <property type="nucleotide sequence ID" value="XM_014297807.1"/>
</dbReference>
<protein>
    <submittedName>
        <fullName evidence="2">Uncharacterized protein</fullName>
    </submittedName>
</protein>
<organism evidence="2 3">
    <name type="scientific">Sphaeroforma arctica JP610</name>
    <dbReference type="NCBI Taxonomy" id="667725"/>
    <lineage>
        <taxon>Eukaryota</taxon>
        <taxon>Ichthyosporea</taxon>
        <taxon>Ichthyophonida</taxon>
        <taxon>Sphaeroforma</taxon>
    </lineage>
</organism>
<name>A0A0L0FRH8_9EUKA</name>
<reference evidence="2 3" key="1">
    <citation type="submission" date="2011-02" db="EMBL/GenBank/DDBJ databases">
        <title>The Genome Sequence of Sphaeroforma arctica JP610.</title>
        <authorList>
            <consortium name="The Broad Institute Genome Sequencing Platform"/>
            <person name="Russ C."/>
            <person name="Cuomo C."/>
            <person name="Young S.K."/>
            <person name="Zeng Q."/>
            <person name="Gargeya S."/>
            <person name="Alvarado L."/>
            <person name="Berlin A."/>
            <person name="Chapman S.B."/>
            <person name="Chen Z."/>
            <person name="Freedman E."/>
            <person name="Gellesch M."/>
            <person name="Goldberg J."/>
            <person name="Griggs A."/>
            <person name="Gujja S."/>
            <person name="Heilman E."/>
            <person name="Heiman D."/>
            <person name="Howarth C."/>
            <person name="Mehta T."/>
            <person name="Neiman D."/>
            <person name="Pearson M."/>
            <person name="Roberts A."/>
            <person name="Saif S."/>
            <person name="Shea T."/>
            <person name="Shenoy N."/>
            <person name="Sisk P."/>
            <person name="Stolte C."/>
            <person name="Sykes S."/>
            <person name="White J."/>
            <person name="Yandava C."/>
            <person name="Burger G."/>
            <person name="Gray M.W."/>
            <person name="Holland P.W.H."/>
            <person name="King N."/>
            <person name="Lang F.B.F."/>
            <person name="Roger A.J."/>
            <person name="Ruiz-Trillo I."/>
            <person name="Haas B."/>
            <person name="Nusbaum C."/>
            <person name="Birren B."/>
        </authorList>
    </citation>
    <scope>NUCLEOTIDE SEQUENCE [LARGE SCALE GENOMIC DNA]</scope>
    <source>
        <strain evidence="2 3">JP610</strain>
    </source>
</reference>
<dbReference type="GeneID" id="25908730"/>
<accession>A0A0L0FRH8</accession>
<gene>
    <name evidence="2" type="ORF">SARC_08226</name>
</gene>